<comment type="caution">
    <text evidence="1">The sequence shown here is derived from an EMBL/GenBank/DDBJ whole genome shotgun (WGS) entry which is preliminary data.</text>
</comment>
<sequence length="78" mass="8972">MFPSVPQSYKPDNVSGKALDPEGELCLYLKGVVEAREFSLTRRIIPMDNLLLLPLMLIGNFTPDIQIKYYRLRFAQIL</sequence>
<proteinExistence type="predicted"/>
<accession>A0A371HQJ9</accession>
<reference evidence="1" key="1">
    <citation type="submission" date="2018-05" db="EMBL/GenBank/DDBJ databases">
        <title>Draft genome of Mucuna pruriens seed.</title>
        <authorList>
            <person name="Nnadi N.E."/>
            <person name="Vos R."/>
            <person name="Hasami M.H."/>
            <person name="Devisetty U.K."/>
            <person name="Aguiy J.C."/>
        </authorList>
    </citation>
    <scope>NUCLEOTIDE SEQUENCE [LARGE SCALE GENOMIC DNA]</scope>
    <source>
        <strain evidence="1">JCA_2017</strain>
    </source>
</reference>
<feature type="non-terminal residue" evidence="1">
    <location>
        <position position="1"/>
    </location>
</feature>
<evidence type="ECO:0000313" key="1">
    <source>
        <dbReference type="EMBL" id="RDY05065.1"/>
    </source>
</evidence>
<dbReference type="Proteomes" id="UP000257109">
    <property type="component" value="Unassembled WGS sequence"/>
</dbReference>
<dbReference type="AlphaFoldDB" id="A0A371HQJ9"/>
<keyword evidence="2" id="KW-1185">Reference proteome</keyword>
<protein>
    <submittedName>
        <fullName evidence="1">Uncharacterized protein</fullName>
    </submittedName>
</protein>
<dbReference type="EMBL" id="QJKJ01001952">
    <property type="protein sequence ID" value="RDY05065.1"/>
    <property type="molecule type" value="Genomic_DNA"/>
</dbReference>
<name>A0A371HQJ9_MUCPR</name>
<organism evidence="1 2">
    <name type="scientific">Mucuna pruriens</name>
    <name type="common">Velvet bean</name>
    <name type="synonym">Dolichos pruriens</name>
    <dbReference type="NCBI Taxonomy" id="157652"/>
    <lineage>
        <taxon>Eukaryota</taxon>
        <taxon>Viridiplantae</taxon>
        <taxon>Streptophyta</taxon>
        <taxon>Embryophyta</taxon>
        <taxon>Tracheophyta</taxon>
        <taxon>Spermatophyta</taxon>
        <taxon>Magnoliopsida</taxon>
        <taxon>eudicotyledons</taxon>
        <taxon>Gunneridae</taxon>
        <taxon>Pentapetalae</taxon>
        <taxon>rosids</taxon>
        <taxon>fabids</taxon>
        <taxon>Fabales</taxon>
        <taxon>Fabaceae</taxon>
        <taxon>Papilionoideae</taxon>
        <taxon>50 kb inversion clade</taxon>
        <taxon>NPAAA clade</taxon>
        <taxon>indigoferoid/millettioid clade</taxon>
        <taxon>Phaseoleae</taxon>
        <taxon>Mucuna</taxon>
    </lineage>
</organism>
<evidence type="ECO:0000313" key="2">
    <source>
        <dbReference type="Proteomes" id="UP000257109"/>
    </source>
</evidence>
<gene>
    <name evidence="1" type="ORF">CR513_11141</name>
</gene>